<dbReference type="InParanoid" id="T0R3Q6"/>
<keyword evidence="1" id="KW-1133">Transmembrane helix</keyword>
<feature type="transmembrane region" description="Helical" evidence="1">
    <location>
        <begin position="1473"/>
        <end position="1497"/>
    </location>
</feature>
<dbReference type="OrthoDB" id="78969at2759"/>
<dbReference type="EMBL" id="JH767135">
    <property type="protein sequence ID" value="EQC40950.1"/>
    <property type="molecule type" value="Genomic_DNA"/>
</dbReference>
<sequence>MRVHIRPPTTPAGPTKHILIPRRHDRLVEVGGVLSVIVSIGLSLAAIEYIFTPYLATDYFVPHFASSAPVLVAAINNQLTLIGSGAIDVVSPNAAYLSSLDGTSPAYGRLLVYRELTTLLDGVRGLRRLATAQVVKMVTPYCWADLNKTWELAYTSKRQARCLQFDATNGAVHLETVLRNIDFQAFLDNTQGLFLSAIGQPIASSGRAGDTWLASLQSHVWVPERDEVALWAAHGLDRYTLQYGTGIGIGVFETISVETALGQLLSLPLKTILTQDRWTFRTTSMLCNLLYNDLYAIGANQSLVRHTTNYFGDINPSQIEAYVQGLPLRPVQQAIHDGLGPLGIIDAKWVPPPPRLLASVSAFRATLAAALVATPSLLGNDAARQTLYPTPARWSDTRLRFFTGSPMCAFSVPQRFVQQTFGFTDVCGSQMPLTLEWHALPAAYALWLLGPNAAHDVCNQSFAANATTCHRLVRDATIVYSATAQALPILDPSVVPNVMAINIGLLQILRMNDTSDITLDQQLLLSPDFDFLGWMYVYDWAIGAREVIALQGDAAAFTLVSALYAPIATNPILASAGLGPYLWYLATATTSTLVVLSLCLFVLRLRSSSPGNDWFQFTPLVASVYINRNLLVFRSLAAILCLGTAPLDASTTTNGITRLLFVPRTFSRSALLALESLWGVHIAHDVLLPLTGVWRALTPMTCLGWCIIVGMDQLVPPTLSTTLDRQCYTVNMDYTAYCNSGLVRVGSMQRCVAVLSVLFAAISATLLYSRLRHQRHNLNVSSALLPPMAPLHVSSTGHHVHLVSAVMCGLLPLTWSGHAYIFDVKLWCLLSRDDYAFELTQGTGSLVLPHCAPTSSPPTMESTHGLLSIRLIQRGLRLSGLCYIGLTLWSNTAYLGVLETSMANDFGWAGFNATGMHAFLANAFNRQLLTSTDAIVALHDPAFGDALQPYNGTATTVSWFPTVARRHLFNASVPLAELVAGLREMEPCQLPWMFTQYCWLDLARQWEMASTSTRQARCVASRGNGAVYLETSLRNVQDWDAWHACWGDSFDSGFGQDLQASSAGQAWLRSVYSNTLSVTDEVLYWRTHGISIFLLQWQNFKDLGLSDAMTIMTPFGLSYTLPISQRDGELHLAYQTTHRMYWAFASDLWAVSPNATSIGGKSLLRNSPRFAFANTSRASLLFENLTLASPLDSGLSALTATLGPFGAVDLVYVSCPRSLLDLYDHVLRAIATTTTTRLDAQSAFLSLPIKAYIGQVPRVLLTDASVRIVGGNLMCGADIAPTAPSSALDALFGIDAICSWWYLEYLTPSPTGLLFALLGFDAVHTIDPVVDWSAFCAGDVYAEANCADIYAASYAFASAIAFNTTLVQHLAAAAEADARALSIEVVQYLQRPNSSETELYQLNILDDVDRSWIFFGWHYLAEWVVGQREVVSFQGDTRTITAISRHSSPVTLALSDAAIPTRLSYVCQQCVRYVTGAMMLGAGVAAYYAIIICRGVFEGSNLFALNRLVGHAWIGRALLIVRGVTALWLLNTAPLDLVAFGAGARFEAPPVAWFPTLLAASELTWLVYIANDVFSCITRQYTPLYAWKSSVGASIAAAAWTIAAPQVYAASVRRSCTYVNMDLALHCISGYIEIGRLRNVWIDVALCLGCVLAGAVSERLYRPKLPATPVPSLLLGAASLYTLEMSSWVANGQQYIDRMSAAMAGLLTWRHDSIMYVFDIKSWRLFTVVPEAKCPFDATAVVALHRIAS</sequence>
<feature type="transmembrane region" description="Helical" evidence="1">
    <location>
        <begin position="751"/>
        <end position="771"/>
    </location>
</feature>
<accession>T0R3Q6</accession>
<protein>
    <submittedName>
        <fullName evidence="2">Uncharacterized protein</fullName>
    </submittedName>
</protein>
<keyword evidence="1" id="KW-0472">Membrane</keyword>
<evidence type="ECO:0000256" key="1">
    <source>
        <dbReference type="SAM" id="Phobius"/>
    </source>
</evidence>
<name>T0R3Q6_SAPDV</name>
<evidence type="ECO:0000313" key="2">
    <source>
        <dbReference type="EMBL" id="EQC40950.1"/>
    </source>
</evidence>
<keyword evidence="1" id="KW-0812">Transmembrane</keyword>
<proteinExistence type="predicted"/>
<reference evidence="2 3" key="1">
    <citation type="submission" date="2012-04" db="EMBL/GenBank/DDBJ databases">
        <title>The Genome Sequence of Saprolegnia declina VS20.</title>
        <authorList>
            <consortium name="The Broad Institute Genome Sequencing Platform"/>
            <person name="Russ C."/>
            <person name="Nusbaum C."/>
            <person name="Tyler B."/>
            <person name="van West P."/>
            <person name="Dieguez-Uribeondo J."/>
            <person name="de Bruijn I."/>
            <person name="Tripathy S."/>
            <person name="Jiang R."/>
            <person name="Young S.K."/>
            <person name="Zeng Q."/>
            <person name="Gargeya S."/>
            <person name="Fitzgerald M."/>
            <person name="Haas B."/>
            <person name="Abouelleil A."/>
            <person name="Alvarado L."/>
            <person name="Arachchi H.M."/>
            <person name="Berlin A."/>
            <person name="Chapman S.B."/>
            <person name="Goldberg J."/>
            <person name="Griggs A."/>
            <person name="Gujja S."/>
            <person name="Hansen M."/>
            <person name="Howarth C."/>
            <person name="Imamovic A."/>
            <person name="Larimer J."/>
            <person name="McCowen C."/>
            <person name="Montmayeur A."/>
            <person name="Murphy C."/>
            <person name="Neiman D."/>
            <person name="Pearson M."/>
            <person name="Priest M."/>
            <person name="Roberts A."/>
            <person name="Saif S."/>
            <person name="Shea T."/>
            <person name="Sisk P."/>
            <person name="Sykes S."/>
            <person name="Wortman J."/>
            <person name="Nusbaum C."/>
            <person name="Birren B."/>
        </authorList>
    </citation>
    <scope>NUCLEOTIDE SEQUENCE [LARGE SCALE GENOMIC DNA]</scope>
    <source>
        <strain evidence="2 3">VS20</strain>
    </source>
</reference>
<gene>
    <name evidence="2" type="ORF">SDRG_02013</name>
</gene>
<organism evidence="2 3">
    <name type="scientific">Saprolegnia diclina (strain VS20)</name>
    <dbReference type="NCBI Taxonomy" id="1156394"/>
    <lineage>
        <taxon>Eukaryota</taxon>
        <taxon>Sar</taxon>
        <taxon>Stramenopiles</taxon>
        <taxon>Oomycota</taxon>
        <taxon>Saprolegniomycetes</taxon>
        <taxon>Saprolegniales</taxon>
        <taxon>Saprolegniaceae</taxon>
        <taxon>Saprolegnia</taxon>
    </lineage>
</organism>
<dbReference type="RefSeq" id="XP_008605794.1">
    <property type="nucleotide sequence ID" value="XM_008607572.1"/>
</dbReference>
<feature type="transmembrane region" description="Helical" evidence="1">
    <location>
        <begin position="27"/>
        <end position="51"/>
    </location>
</feature>
<dbReference type="Proteomes" id="UP000030762">
    <property type="component" value="Unassembled WGS sequence"/>
</dbReference>
<dbReference type="GeneID" id="19942740"/>
<dbReference type="VEuPathDB" id="FungiDB:SDRG_02013"/>
<feature type="transmembrane region" description="Helical" evidence="1">
    <location>
        <begin position="1509"/>
        <end position="1530"/>
    </location>
</feature>
<feature type="transmembrane region" description="Helical" evidence="1">
    <location>
        <begin position="1550"/>
        <end position="1570"/>
    </location>
</feature>
<dbReference type="eggNOG" id="ENOG502SD6V">
    <property type="taxonomic scope" value="Eukaryota"/>
</dbReference>
<evidence type="ECO:0000313" key="3">
    <source>
        <dbReference type="Proteomes" id="UP000030762"/>
    </source>
</evidence>
<keyword evidence="3" id="KW-1185">Reference proteome</keyword>
<feature type="transmembrane region" description="Helical" evidence="1">
    <location>
        <begin position="581"/>
        <end position="603"/>
    </location>
</feature>